<keyword evidence="9" id="KW-0406">Ion transport</keyword>
<evidence type="ECO:0000256" key="17">
    <source>
        <dbReference type="SAM" id="SignalP"/>
    </source>
</evidence>
<accession>A0A508AII8</accession>
<evidence type="ECO:0000256" key="3">
    <source>
        <dbReference type="ARBA" id="ARBA00022448"/>
    </source>
</evidence>
<dbReference type="GO" id="GO:0015344">
    <property type="term" value="F:siderophore uptake transmembrane transporter activity"/>
    <property type="evidence" value="ECO:0007669"/>
    <property type="project" value="TreeGrafter"/>
</dbReference>
<feature type="region of interest" description="Disordered" evidence="16">
    <location>
        <begin position="552"/>
        <end position="574"/>
    </location>
</feature>
<dbReference type="SUPFAM" id="SSF56935">
    <property type="entry name" value="Porins"/>
    <property type="match status" value="1"/>
</dbReference>
<comment type="caution">
    <text evidence="20">The sequence shown here is derived from an EMBL/GenBank/DDBJ whole genome shotgun (WGS) entry which is preliminary data.</text>
</comment>
<feature type="signal peptide" evidence="17">
    <location>
        <begin position="1"/>
        <end position="37"/>
    </location>
</feature>
<dbReference type="InterPro" id="IPR036942">
    <property type="entry name" value="Beta-barrel_TonB_sf"/>
</dbReference>
<dbReference type="NCBIfam" id="NF007349">
    <property type="entry name" value="PRK09840.1"/>
    <property type="match status" value="1"/>
</dbReference>
<dbReference type="Gene3D" id="2.170.130.10">
    <property type="entry name" value="TonB-dependent receptor, plug domain"/>
    <property type="match status" value="1"/>
</dbReference>
<keyword evidence="7 17" id="KW-0732">Signal</keyword>
<evidence type="ECO:0000256" key="6">
    <source>
        <dbReference type="ARBA" id="ARBA00022692"/>
    </source>
</evidence>
<dbReference type="InterPro" id="IPR037066">
    <property type="entry name" value="Plug_dom_sf"/>
</dbReference>
<gene>
    <name evidence="20" type="ORF">FKV25_04855</name>
</gene>
<dbReference type="RefSeq" id="WP_141517675.1">
    <property type="nucleotide sequence ID" value="NZ_VICE01000048.1"/>
</dbReference>
<dbReference type="PANTHER" id="PTHR32552:SF89">
    <property type="entry name" value="CATECHOLATE SIDEROPHORE RECEPTOR FIU"/>
    <property type="match status" value="1"/>
</dbReference>
<evidence type="ECO:0000256" key="5">
    <source>
        <dbReference type="ARBA" id="ARBA00022496"/>
    </source>
</evidence>
<dbReference type="Pfam" id="PF07715">
    <property type="entry name" value="Plug"/>
    <property type="match status" value="1"/>
</dbReference>
<feature type="domain" description="TonB-dependent receptor plug" evidence="19">
    <location>
        <begin position="77"/>
        <end position="177"/>
    </location>
</feature>
<sequence>MSYIKSRKHPRPSTARSLGAASLLTGLALGAPIAAHAAGEVAADADTKTLENLEVHGQRVKRYLNEELSSPKFTQPLVDTTQTINVISNDLFTEQGATSLTEALRNSPGVGTFYVGENGNTTTGDAIYMRGFDSSSSIFVDGVRDVGSITRDIFNVEQIEVTKGPAGTDTGRSSPTGSVNLVTKHAYLRDAGSASLSLGTDDQKRATADWNQTFGEGNAFRVNLMAQDSDVPGRDVVENNRWGVATSFGFGLDGATRVFFDLLHVQQDNIPDGGVSTIGLPGYTSPDPTRPGIGDAPKVDRDNYYGTLSDYDDVTADMLSLHVEHQFDNAMILRNTTRWGRSHQEYMLTAFMGGAGNLTTPDLSDPSGWTITRNLPTFKDNRNAIATNQTSLTGSFGSGEVTHDFTAGVEVTREELDITGMGALDGSTWPDANLYAPDPDVAGLRWGRTGADGEGRTDTVSAYLFDTVKFGERWQLNGGLRIDRYDTEFSNSAACGGRRGPDCNGLPVGTVVPNVDAESSDTLFNWKLGALYKPTADSSFYANYAISQQPPGGGSLELSNSANSANNPAFDPQKAKTAEVGAKWTLAGDALLLTAALYDTTIENEIVQDPTDQQYYQNGEKRVRGIELSAVGQITDDWAVSAGFTTMDTEVIEGPGVAVDGSSELTYIPDRAFTAWTTYAFDSGLTIGGGARYSGELKRGTDGAVGTPAYAEDYWVFDAVASYAFSEQWNLRLNVYNLFDEEYVAAINKSGYRYTPGQPRSALLTVNYRF</sequence>
<keyword evidence="6 14" id="KW-0812">Transmembrane</keyword>
<feature type="chain" id="PRO_5021434255" evidence="17">
    <location>
        <begin position="38"/>
        <end position="770"/>
    </location>
</feature>
<keyword evidence="5" id="KW-0410">Iron transport</keyword>
<proteinExistence type="inferred from homology"/>
<dbReference type="Pfam" id="PF00593">
    <property type="entry name" value="TonB_dep_Rec_b-barrel"/>
    <property type="match status" value="1"/>
</dbReference>
<dbReference type="GO" id="GO:0009279">
    <property type="term" value="C:cell outer membrane"/>
    <property type="evidence" value="ECO:0007669"/>
    <property type="project" value="UniProtKB-SubCell"/>
</dbReference>
<dbReference type="NCBIfam" id="TIGR01783">
    <property type="entry name" value="TonB-siderophor"/>
    <property type="match status" value="1"/>
</dbReference>
<evidence type="ECO:0000256" key="16">
    <source>
        <dbReference type="SAM" id="MobiDB-lite"/>
    </source>
</evidence>
<keyword evidence="21" id="KW-1185">Reference proteome</keyword>
<evidence type="ECO:0000256" key="2">
    <source>
        <dbReference type="ARBA" id="ARBA00009810"/>
    </source>
</evidence>
<keyword evidence="10 15" id="KW-0798">TonB box</keyword>
<dbReference type="AlphaFoldDB" id="A0A508AII8"/>
<dbReference type="Gene3D" id="2.40.170.20">
    <property type="entry name" value="TonB-dependent receptor, beta-barrel domain"/>
    <property type="match status" value="1"/>
</dbReference>
<evidence type="ECO:0000256" key="8">
    <source>
        <dbReference type="ARBA" id="ARBA00023004"/>
    </source>
</evidence>
<dbReference type="InterPro" id="IPR039426">
    <property type="entry name" value="TonB-dep_rcpt-like"/>
</dbReference>
<keyword evidence="8" id="KW-0408">Iron</keyword>
<evidence type="ECO:0000259" key="18">
    <source>
        <dbReference type="Pfam" id="PF00593"/>
    </source>
</evidence>
<dbReference type="GO" id="GO:0038023">
    <property type="term" value="F:signaling receptor activity"/>
    <property type="evidence" value="ECO:0007669"/>
    <property type="project" value="InterPro"/>
</dbReference>
<dbReference type="Proteomes" id="UP000318212">
    <property type="component" value="Unassembled WGS sequence"/>
</dbReference>
<evidence type="ECO:0000313" key="20">
    <source>
        <dbReference type="EMBL" id="TQD48274.1"/>
    </source>
</evidence>
<feature type="compositionally biased region" description="Low complexity" evidence="16">
    <location>
        <begin position="559"/>
        <end position="569"/>
    </location>
</feature>
<keyword evidence="12 20" id="KW-0675">Receptor</keyword>
<evidence type="ECO:0000256" key="14">
    <source>
        <dbReference type="PROSITE-ProRule" id="PRU01360"/>
    </source>
</evidence>
<evidence type="ECO:0000256" key="10">
    <source>
        <dbReference type="ARBA" id="ARBA00023077"/>
    </source>
</evidence>
<evidence type="ECO:0000256" key="13">
    <source>
        <dbReference type="ARBA" id="ARBA00023237"/>
    </source>
</evidence>
<evidence type="ECO:0000256" key="7">
    <source>
        <dbReference type="ARBA" id="ARBA00022729"/>
    </source>
</evidence>
<evidence type="ECO:0000256" key="11">
    <source>
        <dbReference type="ARBA" id="ARBA00023136"/>
    </source>
</evidence>
<protein>
    <submittedName>
        <fullName evidence="20">Catecholate siderophore receptor Fiu</fullName>
    </submittedName>
</protein>
<dbReference type="EMBL" id="VICE01000048">
    <property type="protein sequence ID" value="TQD48274.1"/>
    <property type="molecule type" value="Genomic_DNA"/>
</dbReference>
<reference evidence="20 21" key="1">
    <citation type="submission" date="2019-06" db="EMBL/GenBank/DDBJ databases">
        <title>Lysobacter alkalisoli sp. nov. isolated from saline soil.</title>
        <authorList>
            <person name="Sun J.-Q."/>
            <person name="Xu L."/>
        </authorList>
    </citation>
    <scope>NUCLEOTIDE SEQUENCE [LARGE SCALE GENOMIC DNA]</scope>
    <source>
        <strain evidence="20 21">JCM 31130</strain>
    </source>
</reference>
<dbReference type="FunFam" id="2.170.130.10:FF:000001">
    <property type="entry name" value="Catecholate siderophore TonB-dependent receptor"/>
    <property type="match status" value="1"/>
</dbReference>
<dbReference type="InterPro" id="IPR010105">
    <property type="entry name" value="TonB_sidphr_rcpt"/>
</dbReference>
<keyword evidence="13 14" id="KW-0998">Cell outer membrane</keyword>
<dbReference type="OrthoDB" id="9790771at2"/>
<keyword evidence="11 14" id="KW-0472">Membrane</keyword>
<comment type="similarity">
    <text evidence="2 14 15">Belongs to the TonB-dependent receptor family.</text>
</comment>
<evidence type="ECO:0000256" key="9">
    <source>
        <dbReference type="ARBA" id="ARBA00023065"/>
    </source>
</evidence>
<evidence type="ECO:0000256" key="1">
    <source>
        <dbReference type="ARBA" id="ARBA00004571"/>
    </source>
</evidence>
<organism evidence="20 21">
    <name type="scientific">Marilutibacter aestuarii</name>
    <dbReference type="NCBI Taxonomy" id="1706195"/>
    <lineage>
        <taxon>Bacteria</taxon>
        <taxon>Pseudomonadati</taxon>
        <taxon>Pseudomonadota</taxon>
        <taxon>Gammaproteobacteria</taxon>
        <taxon>Lysobacterales</taxon>
        <taxon>Lysobacteraceae</taxon>
        <taxon>Marilutibacter</taxon>
    </lineage>
</organism>
<comment type="subcellular location">
    <subcellularLocation>
        <location evidence="1 14">Cell outer membrane</location>
        <topology evidence="1 14">Multi-pass membrane protein</topology>
    </subcellularLocation>
</comment>
<evidence type="ECO:0000256" key="4">
    <source>
        <dbReference type="ARBA" id="ARBA00022452"/>
    </source>
</evidence>
<name>A0A508AII8_9GAMM</name>
<evidence type="ECO:0000256" key="15">
    <source>
        <dbReference type="RuleBase" id="RU003357"/>
    </source>
</evidence>
<dbReference type="InterPro" id="IPR012910">
    <property type="entry name" value="Plug_dom"/>
</dbReference>
<dbReference type="PROSITE" id="PS52016">
    <property type="entry name" value="TONB_DEPENDENT_REC_3"/>
    <property type="match status" value="1"/>
</dbReference>
<dbReference type="InterPro" id="IPR000531">
    <property type="entry name" value="Beta-barrel_TonB"/>
</dbReference>
<evidence type="ECO:0000313" key="21">
    <source>
        <dbReference type="Proteomes" id="UP000318212"/>
    </source>
</evidence>
<dbReference type="PANTHER" id="PTHR32552">
    <property type="entry name" value="FERRICHROME IRON RECEPTOR-RELATED"/>
    <property type="match status" value="1"/>
</dbReference>
<feature type="domain" description="TonB-dependent receptor-like beta-barrel" evidence="18">
    <location>
        <begin position="278"/>
        <end position="738"/>
    </location>
</feature>
<keyword evidence="4 14" id="KW-1134">Transmembrane beta strand</keyword>
<evidence type="ECO:0000256" key="12">
    <source>
        <dbReference type="ARBA" id="ARBA00023170"/>
    </source>
</evidence>
<dbReference type="CDD" id="cd01347">
    <property type="entry name" value="ligand_gated_channel"/>
    <property type="match status" value="1"/>
</dbReference>
<evidence type="ECO:0000259" key="19">
    <source>
        <dbReference type="Pfam" id="PF07715"/>
    </source>
</evidence>
<keyword evidence="3 14" id="KW-0813">Transport</keyword>
<dbReference type="GO" id="GO:0015891">
    <property type="term" value="P:siderophore transport"/>
    <property type="evidence" value="ECO:0007669"/>
    <property type="project" value="InterPro"/>
</dbReference>